<evidence type="ECO:0000256" key="11">
    <source>
        <dbReference type="ARBA" id="ARBA00023136"/>
    </source>
</evidence>
<dbReference type="PANTHER" id="PTHR42859:SF3">
    <property type="entry name" value="ION-TRANSLOCATING OXIDOREDUCTASE COMPLEX SUBUNIT B"/>
    <property type="match status" value="1"/>
</dbReference>
<dbReference type="GO" id="GO:0009055">
    <property type="term" value="F:electron transfer activity"/>
    <property type="evidence" value="ECO:0007669"/>
    <property type="project" value="InterPro"/>
</dbReference>
<evidence type="ECO:0000256" key="1">
    <source>
        <dbReference type="ARBA" id="ARBA00022448"/>
    </source>
</evidence>
<dbReference type="PROSITE" id="PS51379">
    <property type="entry name" value="4FE4S_FER_2"/>
    <property type="match status" value="2"/>
</dbReference>
<keyword evidence="9" id="KW-0408">Iron</keyword>
<keyword evidence="6" id="KW-0677">Repeat</keyword>
<evidence type="ECO:0000256" key="2">
    <source>
        <dbReference type="ARBA" id="ARBA00022475"/>
    </source>
</evidence>
<evidence type="ECO:0000256" key="10">
    <source>
        <dbReference type="ARBA" id="ARBA00023014"/>
    </source>
</evidence>
<keyword evidence="5" id="KW-0479">Metal-binding</keyword>
<dbReference type="PANTHER" id="PTHR42859">
    <property type="entry name" value="OXIDOREDUCTASE"/>
    <property type="match status" value="1"/>
</dbReference>
<evidence type="ECO:0000313" key="14">
    <source>
        <dbReference type="EMBL" id="OIQ99273.1"/>
    </source>
</evidence>
<dbReference type="NCBIfam" id="NF003475">
    <property type="entry name" value="PRK05113.1"/>
    <property type="match status" value="1"/>
</dbReference>
<dbReference type="Gene3D" id="3.30.70.20">
    <property type="match status" value="1"/>
</dbReference>
<dbReference type="Pfam" id="PF04060">
    <property type="entry name" value="FeS"/>
    <property type="match status" value="1"/>
</dbReference>
<comment type="caution">
    <text evidence="14">The sequence shown here is derived from an EMBL/GenBank/DDBJ whole genome shotgun (WGS) entry which is preliminary data.</text>
</comment>
<keyword evidence="1" id="KW-0813">Transport</keyword>
<dbReference type="InterPro" id="IPR050294">
    <property type="entry name" value="RnfB_subfamily"/>
</dbReference>
<evidence type="ECO:0000256" key="7">
    <source>
        <dbReference type="ARBA" id="ARBA00022967"/>
    </source>
</evidence>
<dbReference type="NCBIfam" id="TIGR01944">
    <property type="entry name" value="rnfB"/>
    <property type="match status" value="1"/>
</dbReference>
<feature type="domain" description="4Fe-4S ferredoxin-type" evidence="12">
    <location>
        <begin position="134"/>
        <end position="163"/>
    </location>
</feature>
<dbReference type="Pfam" id="PF14697">
    <property type="entry name" value="Fer4_21"/>
    <property type="match status" value="1"/>
</dbReference>
<evidence type="ECO:0000256" key="9">
    <source>
        <dbReference type="ARBA" id="ARBA00023004"/>
    </source>
</evidence>
<dbReference type="PROSITE" id="PS51656">
    <property type="entry name" value="4FE4S"/>
    <property type="match status" value="1"/>
</dbReference>
<dbReference type="GO" id="GO:0046872">
    <property type="term" value="F:metal ion binding"/>
    <property type="evidence" value="ECO:0007669"/>
    <property type="project" value="UniProtKB-KW"/>
</dbReference>
<dbReference type="GO" id="GO:0051539">
    <property type="term" value="F:4 iron, 4 sulfur cluster binding"/>
    <property type="evidence" value="ECO:0007669"/>
    <property type="project" value="UniProtKB-KW"/>
</dbReference>
<protein>
    <submittedName>
        <fullName evidence="14">Electron transport complex subunit RsxB</fullName>
    </submittedName>
</protein>
<reference evidence="14" key="1">
    <citation type="submission" date="2016-10" db="EMBL/GenBank/DDBJ databases">
        <title>Sequence of Gallionella enrichment culture.</title>
        <authorList>
            <person name="Poehlein A."/>
            <person name="Muehling M."/>
            <person name="Daniel R."/>
        </authorList>
    </citation>
    <scope>NUCLEOTIDE SEQUENCE</scope>
</reference>
<keyword evidence="10" id="KW-0411">Iron-sulfur</keyword>
<keyword evidence="7" id="KW-1278">Translocase</keyword>
<evidence type="ECO:0000259" key="13">
    <source>
        <dbReference type="PROSITE" id="PS51656"/>
    </source>
</evidence>
<dbReference type="SUPFAM" id="SSF54862">
    <property type="entry name" value="4Fe-4S ferredoxins"/>
    <property type="match status" value="1"/>
</dbReference>
<dbReference type="AlphaFoldDB" id="A0A1J5RU72"/>
<gene>
    <name evidence="14" type="primary">rsxB_12</name>
    <name evidence="14" type="ORF">GALL_186820</name>
</gene>
<dbReference type="EMBL" id="MLJW01000108">
    <property type="protein sequence ID" value="OIQ99273.1"/>
    <property type="molecule type" value="Genomic_DNA"/>
</dbReference>
<keyword evidence="2" id="KW-1003">Cell membrane</keyword>
<keyword evidence="4" id="KW-0997">Cell inner membrane</keyword>
<dbReference type="PROSITE" id="PS00198">
    <property type="entry name" value="4FE4S_FER_1"/>
    <property type="match status" value="2"/>
</dbReference>
<evidence type="ECO:0000256" key="3">
    <source>
        <dbReference type="ARBA" id="ARBA00022485"/>
    </source>
</evidence>
<feature type="domain" description="4Fe-4S" evidence="13">
    <location>
        <begin position="27"/>
        <end position="88"/>
    </location>
</feature>
<dbReference type="InterPro" id="IPR007202">
    <property type="entry name" value="4Fe-4S_dom"/>
</dbReference>
<name>A0A1J5RU72_9ZZZZ</name>
<dbReference type="NCBIfam" id="NF005415">
    <property type="entry name" value="PRK06991.1"/>
    <property type="match status" value="1"/>
</dbReference>
<feature type="domain" description="4Fe-4S ferredoxin-type" evidence="12">
    <location>
        <begin position="104"/>
        <end position="133"/>
    </location>
</feature>
<dbReference type="InterPro" id="IPR010207">
    <property type="entry name" value="Elect_transpt_cplx_RnfB/RsxB"/>
</dbReference>
<evidence type="ECO:0000256" key="4">
    <source>
        <dbReference type="ARBA" id="ARBA00022519"/>
    </source>
</evidence>
<dbReference type="Gene3D" id="1.10.15.40">
    <property type="entry name" value="Electron transport complex subunit B, putative Fe-S cluster"/>
    <property type="match status" value="1"/>
</dbReference>
<sequence>MTDALLILSGALALGLGLRSARSDAKKLDPRVLAARIDALLPQTQCGKCGYPGCQPYAEAIVRGEADINQCPPGGAAGIARLARLLHREIKPLSAAHGVEQPRAVALIEENLCIGCTLCIQACPVDAIVGAPKQMHTVVTSLCTGCALCLPPCPVDCIRMVPAGSNAYDADDARERFRQRNLRLERERREKAARLAAKTAAAGQAAEDPKKALIAAAIERARRQKEQVRPQNVADLSPGAQAAIAAIEARRAAAGVPPEET</sequence>
<dbReference type="InterPro" id="IPR017896">
    <property type="entry name" value="4Fe4S_Fe-S-bd"/>
</dbReference>
<keyword evidence="11" id="KW-0472">Membrane</keyword>
<keyword evidence="3" id="KW-0004">4Fe-4S</keyword>
<organism evidence="14">
    <name type="scientific">mine drainage metagenome</name>
    <dbReference type="NCBI Taxonomy" id="410659"/>
    <lineage>
        <taxon>unclassified sequences</taxon>
        <taxon>metagenomes</taxon>
        <taxon>ecological metagenomes</taxon>
    </lineage>
</organism>
<dbReference type="InterPro" id="IPR017900">
    <property type="entry name" value="4Fe4S_Fe_S_CS"/>
</dbReference>
<evidence type="ECO:0000259" key="12">
    <source>
        <dbReference type="PROSITE" id="PS51379"/>
    </source>
</evidence>
<evidence type="ECO:0000256" key="5">
    <source>
        <dbReference type="ARBA" id="ARBA00022723"/>
    </source>
</evidence>
<accession>A0A1J5RU72</accession>
<keyword evidence="8" id="KW-0249">Electron transport</keyword>
<evidence type="ECO:0000256" key="8">
    <source>
        <dbReference type="ARBA" id="ARBA00022982"/>
    </source>
</evidence>
<evidence type="ECO:0000256" key="6">
    <source>
        <dbReference type="ARBA" id="ARBA00022737"/>
    </source>
</evidence>
<proteinExistence type="predicted"/>